<feature type="region of interest" description="Disordered" evidence="6">
    <location>
        <begin position="22"/>
        <end position="54"/>
    </location>
</feature>
<dbReference type="InterPro" id="IPR044275">
    <property type="entry name" value="KRP"/>
</dbReference>
<gene>
    <name evidence="8" type="ORF">F511_01946</name>
</gene>
<dbReference type="GO" id="GO:0005654">
    <property type="term" value="C:nucleoplasm"/>
    <property type="evidence" value="ECO:0007669"/>
    <property type="project" value="UniProtKB-SubCell"/>
</dbReference>
<dbReference type="Proteomes" id="UP000250235">
    <property type="component" value="Unassembled WGS sequence"/>
</dbReference>
<dbReference type="Pfam" id="PF02234">
    <property type="entry name" value="CDI"/>
    <property type="match status" value="1"/>
</dbReference>
<comment type="similarity">
    <text evidence="2 5">Belongs to the CDI family. ICK/KRP subfamily.</text>
</comment>
<organism evidence="8 9">
    <name type="scientific">Dorcoceras hygrometricum</name>
    <dbReference type="NCBI Taxonomy" id="472368"/>
    <lineage>
        <taxon>Eukaryota</taxon>
        <taxon>Viridiplantae</taxon>
        <taxon>Streptophyta</taxon>
        <taxon>Embryophyta</taxon>
        <taxon>Tracheophyta</taxon>
        <taxon>Spermatophyta</taxon>
        <taxon>Magnoliopsida</taxon>
        <taxon>eudicotyledons</taxon>
        <taxon>Gunneridae</taxon>
        <taxon>Pentapetalae</taxon>
        <taxon>asterids</taxon>
        <taxon>lamiids</taxon>
        <taxon>Lamiales</taxon>
        <taxon>Gesneriaceae</taxon>
        <taxon>Didymocarpoideae</taxon>
        <taxon>Trichosporeae</taxon>
        <taxon>Loxocarpinae</taxon>
        <taxon>Dorcoceras</taxon>
    </lineage>
</organism>
<keyword evidence="4" id="KW-0131">Cell cycle</keyword>
<comment type="subcellular location">
    <subcellularLocation>
        <location evidence="1">Nucleus</location>
        <location evidence="1">Nucleoplasm</location>
    </subcellularLocation>
</comment>
<evidence type="ECO:0000256" key="6">
    <source>
        <dbReference type="SAM" id="MobiDB-lite"/>
    </source>
</evidence>
<dbReference type="EMBL" id="KV012487">
    <property type="protein sequence ID" value="KZV24976.1"/>
    <property type="molecule type" value="Genomic_DNA"/>
</dbReference>
<evidence type="ECO:0000256" key="1">
    <source>
        <dbReference type="ARBA" id="ARBA00004642"/>
    </source>
</evidence>
<keyword evidence="3 5" id="KW-0649">Protein kinase inhibitor</keyword>
<evidence type="ECO:0000256" key="4">
    <source>
        <dbReference type="ARBA" id="ARBA00023306"/>
    </source>
</evidence>
<sequence length="218" mass="24157">MGRYMRKCKRAREVAVELDLESTPQIDARMTRTSAAQNGQEKKRKSGLGESEMTESLVRLKKRLLAVVPAGNSNLPVSSGDSTCDSSGSDHVLVSCCSSSESSQLAEGSTDFVDLEEGNEEFLTTSGGDLVERTEPTPSSEAQAELGELESTAMRESNFLRRSISSQKMPSVAELEEFFSAVETKLHKQFMDKYNYDILKDEPLEGRYEWDRIPAVKP</sequence>
<name>A0A2Z7AUB4_9LAMI</name>
<evidence type="ECO:0000256" key="5">
    <source>
        <dbReference type="PIRNR" id="PIRNR017811"/>
    </source>
</evidence>
<dbReference type="PANTHER" id="PTHR46776">
    <property type="entry name" value="CYCLIN-DEPENDENT KINASE INHIBITOR 4-RELATED"/>
    <property type="match status" value="1"/>
</dbReference>
<dbReference type="Gene3D" id="4.10.365.10">
    <property type="entry name" value="p27"/>
    <property type="match status" value="1"/>
</dbReference>
<dbReference type="PIRSF" id="PIRSF017811">
    <property type="entry name" value="CDK_inhib_pln"/>
    <property type="match status" value="1"/>
</dbReference>
<evidence type="ECO:0000313" key="9">
    <source>
        <dbReference type="Proteomes" id="UP000250235"/>
    </source>
</evidence>
<feature type="domain" description="Cyclin-dependent kinase inhibitor" evidence="7">
    <location>
        <begin position="168"/>
        <end position="213"/>
    </location>
</feature>
<evidence type="ECO:0000313" key="8">
    <source>
        <dbReference type="EMBL" id="KZV24976.1"/>
    </source>
</evidence>
<dbReference type="GO" id="GO:0051726">
    <property type="term" value="P:regulation of cell cycle"/>
    <property type="evidence" value="ECO:0007669"/>
    <property type="project" value="InterPro"/>
</dbReference>
<evidence type="ECO:0000256" key="3">
    <source>
        <dbReference type="ARBA" id="ARBA00023013"/>
    </source>
</evidence>
<evidence type="ECO:0000259" key="7">
    <source>
        <dbReference type="Pfam" id="PF02234"/>
    </source>
</evidence>
<dbReference type="InterPro" id="IPR044898">
    <property type="entry name" value="CDI_dom_sf"/>
</dbReference>
<dbReference type="OrthoDB" id="6373236at2759"/>
<proteinExistence type="inferred from homology"/>
<keyword evidence="9" id="KW-1185">Reference proteome</keyword>
<dbReference type="GO" id="GO:0004861">
    <property type="term" value="F:cyclin-dependent protein serine/threonine kinase inhibitor activity"/>
    <property type="evidence" value="ECO:0007669"/>
    <property type="project" value="UniProtKB-UniRule"/>
</dbReference>
<accession>A0A2Z7AUB4</accession>
<protein>
    <recommendedName>
        <fullName evidence="5">Cyclin-dependent kinase inhibitor</fullName>
    </recommendedName>
</protein>
<dbReference type="AlphaFoldDB" id="A0A2Z7AUB4"/>
<dbReference type="InterPro" id="IPR003175">
    <property type="entry name" value="CDI_dom"/>
</dbReference>
<reference evidence="8 9" key="1">
    <citation type="journal article" date="2015" name="Proc. Natl. Acad. Sci. U.S.A.">
        <title>The resurrection genome of Boea hygrometrica: A blueprint for survival of dehydration.</title>
        <authorList>
            <person name="Xiao L."/>
            <person name="Yang G."/>
            <person name="Zhang L."/>
            <person name="Yang X."/>
            <person name="Zhao S."/>
            <person name="Ji Z."/>
            <person name="Zhou Q."/>
            <person name="Hu M."/>
            <person name="Wang Y."/>
            <person name="Chen M."/>
            <person name="Xu Y."/>
            <person name="Jin H."/>
            <person name="Xiao X."/>
            <person name="Hu G."/>
            <person name="Bao F."/>
            <person name="Hu Y."/>
            <person name="Wan P."/>
            <person name="Li L."/>
            <person name="Deng X."/>
            <person name="Kuang T."/>
            <person name="Xiang C."/>
            <person name="Zhu J.K."/>
            <person name="Oliver M.J."/>
            <person name="He Y."/>
        </authorList>
    </citation>
    <scope>NUCLEOTIDE SEQUENCE [LARGE SCALE GENOMIC DNA]</scope>
    <source>
        <strain evidence="9">cv. XS01</strain>
    </source>
</reference>
<evidence type="ECO:0000256" key="2">
    <source>
        <dbReference type="ARBA" id="ARBA00010274"/>
    </source>
</evidence>